<evidence type="ECO:0000256" key="6">
    <source>
        <dbReference type="ARBA" id="ARBA00023274"/>
    </source>
</evidence>
<dbReference type="SMART" id="SM01374">
    <property type="entry name" value="Ribosomal_L14"/>
    <property type="match status" value="1"/>
</dbReference>
<dbReference type="GO" id="GO:0005739">
    <property type="term" value="C:mitochondrion"/>
    <property type="evidence" value="ECO:0007669"/>
    <property type="project" value="UniProtKB-SubCell"/>
</dbReference>
<dbReference type="InterPro" id="IPR036853">
    <property type="entry name" value="Ribosomal_uL14_sf"/>
</dbReference>
<sequence>MKWGKEFYFSTVLPRLNRITLPQQAKSGIPISSHPRQSTSFNMISRICSARPPTALLHNLLPAEASFFSLASSSSFSTSATLFKIRKLTRMRVVDNSALGQQATAAGKPAKVFHIYNKTSVGGLGDKVMCAIMGQKKRGYIVGVVRRQRDLIPTMDTNNLVLINDDGSPLGTRITVPIPMMLRSKRGDIAKILSIATRFV</sequence>
<organism evidence="9 10">
    <name type="scientific">Hypsibius exemplaris</name>
    <name type="common">Freshwater tardigrade</name>
    <dbReference type="NCBI Taxonomy" id="2072580"/>
    <lineage>
        <taxon>Eukaryota</taxon>
        <taxon>Metazoa</taxon>
        <taxon>Ecdysozoa</taxon>
        <taxon>Tardigrada</taxon>
        <taxon>Eutardigrada</taxon>
        <taxon>Parachela</taxon>
        <taxon>Hypsibioidea</taxon>
        <taxon>Hypsibiidae</taxon>
        <taxon>Hypsibius</taxon>
    </lineage>
</organism>
<name>A0A1W0WF04_HYPEX</name>
<dbReference type="Proteomes" id="UP000192578">
    <property type="component" value="Unassembled WGS sequence"/>
</dbReference>
<keyword evidence="4 9" id="KW-0689">Ribosomal protein</keyword>
<evidence type="ECO:0000256" key="7">
    <source>
        <dbReference type="ARBA" id="ARBA00040118"/>
    </source>
</evidence>
<proteinExistence type="inferred from homology"/>
<keyword evidence="5" id="KW-0496">Mitochondrion</keyword>
<dbReference type="Pfam" id="PF00238">
    <property type="entry name" value="Ribosomal_L14"/>
    <property type="match status" value="1"/>
</dbReference>
<dbReference type="PANTHER" id="PTHR21037:SF3">
    <property type="entry name" value="LARGE RIBOSOMAL SUBUNIT PROTEIN UL14M"/>
    <property type="match status" value="1"/>
</dbReference>
<dbReference type="Gene3D" id="2.40.150.20">
    <property type="entry name" value="Ribosomal protein L14"/>
    <property type="match status" value="1"/>
</dbReference>
<dbReference type="AlphaFoldDB" id="A0A1W0WF04"/>
<dbReference type="InterPro" id="IPR000218">
    <property type="entry name" value="Ribosomal_uL14"/>
</dbReference>
<dbReference type="GO" id="GO:0006412">
    <property type="term" value="P:translation"/>
    <property type="evidence" value="ECO:0007669"/>
    <property type="project" value="InterPro"/>
</dbReference>
<dbReference type="OrthoDB" id="274765at2759"/>
<evidence type="ECO:0000313" key="9">
    <source>
        <dbReference type="EMBL" id="OQV13790.1"/>
    </source>
</evidence>
<evidence type="ECO:0000256" key="4">
    <source>
        <dbReference type="ARBA" id="ARBA00022980"/>
    </source>
</evidence>
<dbReference type="PANTHER" id="PTHR21037">
    <property type="entry name" value="39S RIBOSOMAL PROTEIN L14, MITOCHONDRIAL"/>
    <property type="match status" value="1"/>
</dbReference>
<keyword evidence="6" id="KW-0687">Ribonucleoprotein</keyword>
<dbReference type="GO" id="GO:0003735">
    <property type="term" value="F:structural constituent of ribosome"/>
    <property type="evidence" value="ECO:0007669"/>
    <property type="project" value="InterPro"/>
</dbReference>
<dbReference type="GO" id="GO:1990904">
    <property type="term" value="C:ribonucleoprotein complex"/>
    <property type="evidence" value="ECO:0007669"/>
    <property type="project" value="UniProtKB-KW"/>
</dbReference>
<evidence type="ECO:0000256" key="2">
    <source>
        <dbReference type="ARBA" id="ARBA00010745"/>
    </source>
</evidence>
<evidence type="ECO:0000256" key="3">
    <source>
        <dbReference type="ARBA" id="ARBA00022946"/>
    </source>
</evidence>
<dbReference type="CDD" id="cd00337">
    <property type="entry name" value="Ribosomal_uL14"/>
    <property type="match status" value="1"/>
</dbReference>
<dbReference type="HAMAP" id="MF_01367">
    <property type="entry name" value="Ribosomal_uL14"/>
    <property type="match status" value="1"/>
</dbReference>
<reference evidence="10" key="1">
    <citation type="submission" date="2017-01" db="EMBL/GenBank/DDBJ databases">
        <title>Comparative genomics of anhydrobiosis in the tardigrade Hypsibius dujardini.</title>
        <authorList>
            <person name="Yoshida Y."/>
            <person name="Koutsovoulos G."/>
            <person name="Laetsch D."/>
            <person name="Stevens L."/>
            <person name="Kumar S."/>
            <person name="Horikawa D."/>
            <person name="Ishino K."/>
            <person name="Komine S."/>
            <person name="Tomita M."/>
            <person name="Blaxter M."/>
            <person name="Arakawa K."/>
        </authorList>
    </citation>
    <scope>NUCLEOTIDE SEQUENCE [LARGE SCALE GENOMIC DNA]</scope>
    <source>
        <strain evidence="10">Z151</strain>
    </source>
</reference>
<evidence type="ECO:0000256" key="8">
    <source>
        <dbReference type="ARBA" id="ARBA00042938"/>
    </source>
</evidence>
<protein>
    <recommendedName>
        <fullName evidence="7">Large ribosomal subunit protein uL14m</fullName>
    </recommendedName>
    <alternativeName>
        <fullName evidence="8">39S ribosomal protein L14, mitochondrial</fullName>
    </alternativeName>
</protein>
<comment type="caution">
    <text evidence="9">The sequence shown here is derived from an EMBL/GenBank/DDBJ whole genome shotgun (WGS) entry which is preliminary data.</text>
</comment>
<evidence type="ECO:0000256" key="1">
    <source>
        <dbReference type="ARBA" id="ARBA00004173"/>
    </source>
</evidence>
<comment type="similarity">
    <text evidence="2">Belongs to the universal ribosomal protein uL14 family.</text>
</comment>
<evidence type="ECO:0000256" key="5">
    <source>
        <dbReference type="ARBA" id="ARBA00023128"/>
    </source>
</evidence>
<accession>A0A1W0WF04</accession>
<dbReference type="SUPFAM" id="SSF50193">
    <property type="entry name" value="Ribosomal protein L14"/>
    <property type="match status" value="1"/>
</dbReference>
<dbReference type="EMBL" id="MTYJ01000116">
    <property type="protein sequence ID" value="OQV13790.1"/>
    <property type="molecule type" value="Genomic_DNA"/>
</dbReference>
<dbReference type="FunFam" id="2.40.150.20:FF:000018">
    <property type="entry name" value="Ribosomal protein L14, putative"/>
    <property type="match status" value="1"/>
</dbReference>
<comment type="subcellular location">
    <subcellularLocation>
        <location evidence="1">Mitochondrion</location>
    </subcellularLocation>
</comment>
<evidence type="ECO:0000313" key="10">
    <source>
        <dbReference type="Proteomes" id="UP000192578"/>
    </source>
</evidence>
<gene>
    <name evidence="9" type="ORF">BV898_12009</name>
</gene>
<keyword evidence="10" id="KW-1185">Reference proteome</keyword>
<keyword evidence="3" id="KW-0809">Transit peptide</keyword>
<dbReference type="GO" id="GO:0005840">
    <property type="term" value="C:ribosome"/>
    <property type="evidence" value="ECO:0007669"/>
    <property type="project" value="UniProtKB-KW"/>
</dbReference>